<name>A0A7S0J889_9EUKA</name>
<evidence type="ECO:0000313" key="1">
    <source>
        <dbReference type="EMBL" id="CAD8543853.1"/>
    </source>
</evidence>
<accession>A0A7S0J889</accession>
<protein>
    <submittedName>
        <fullName evidence="1">Uncharacterized protein</fullName>
    </submittedName>
</protein>
<reference evidence="1" key="1">
    <citation type="submission" date="2021-01" db="EMBL/GenBank/DDBJ databases">
        <authorList>
            <person name="Corre E."/>
            <person name="Pelletier E."/>
            <person name="Niang G."/>
            <person name="Scheremetjew M."/>
            <person name="Finn R."/>
            <person name="Kale V."/>
            <person name="Holt S."/>
            <person name="Cochrane G."/>
            <person name="Meng A."/>
            <person name="Brown T."/>
            <person name="Cohen L."/>
        </authorList>
    </citation>
    <scope>NUCLEOTIDE SEQUENCE</scope>
    <source>
        <strain evidence="1">RCC1130</strain>
    </source>
</reference>
<sequence length="116" mass="12832">MSGVAIRSAGVPSVIGKYAPRSANVVPEGFAKVCIQQRWDVQGTWQRLCDFRKPWFEAENGAYIYFNKGDGQWWVDEADGTGVYVSRRDTPLPPADGWEPLGSSPMPVPNVLLCSE</sequence>
<organism evidence="1">
    <name type="scientific">Calcidiscus leptoporus</name>
    <dbReference type="NCBI Taxonomy" id="127549"/>
    <lineage>
        <taxon>Eukaryota</taxon>
        <taxon>Haptista</taxon>
        <taxon>Haptophyta</taxon>
        <taxon>Prymnesiophyceae</taxon>
        <taxon>Coccolithales</taxon>
        <taxon>Calcidiscaceae</taxon>
        <taxon>Calcidiscus</taxon>
    </lineage>
</organism>
<dbReference type="EMBL" id="HBER01037790">
    <property type="protein sequence ID" value="CAD8543853.1"/>
    <property type="molecule type" value="Transcribed_RNA"/>
</dbReference>
<gene>
    <name evidence="1" type="ORF">CLEP1334_LOCUS19140</name>
</gene>
<dbReference type="AlphaFoldDB" id="A0A7S0J889"/>
<proteinExistence type="predicted"/>